<organism evidence="2 3">
    <name type="scientific">Thalassobacterium maritimum</name>
    <dbReference type="NCBI Taxonomy" id="3041265"/>
    <lineage>
        <taxon>Bacteria</taxon>
        <taxon>Pseudomonadati</taxon>
        <taxon>Verrucomicrobiota</taxon>
        <taxon>Opitutia</taxon>
        <taxon>Puniceicoccales</taxon>
        <taxon>Coraliomargaritaceae</taxon>
        <taxon>Thalassobacterium</taxon>
    </lineage>
</organism>
<accession>A0ABU1B005</accession>
<protein>
    <submittedName>
        <fullName evidence="2">Uncharacterized protein</fullName>
    </submittedName>
</protein>
<gene>
    <name evidence="2" type="ORF">QEH52_19580</name>
</gene>
<keyword evidence="3" id="KW-1185">Reference proteome</keyword>
<evidence type="ECO:0000313" key="3">
    <source>
        <dbReference type="Proteomes" id="UP001225316"/>
    </source>
</evidence>
<evidence type="ECO:0000313" key="2">
    <source>
        <dbReference type="EMBL" id="MDQ8209729.1"/>
    </source>
</evidence>
<keyword evidence="1" id="KW-0732">Signal</keyword>
<feature type="signal peptide" evidence="1">
    <location>
        <begin position="1"/>
        <end position="20"/>
    </location>
</feature>
<reference evidence="2 3" key="1">
    <citation type="submission" date="2023-04" db="EMBL/GenBank/DDBJ databases">
        <title>A novel bacteria isolated from coastal sediment.</title>
        <authorList>
            <person name="Liu X.-J."/>
            <person name="Du Z.-J."/>
        </authorList>
    </citation>
    <scope>NUCLEOTIDE SEQUENCE [LARGE SCALE GENOMIC DNA]</scope>
    <source>
        <strain evidence="2 3">SDUM461003</strain>
    </source>
</reference>
<proteinExistence type="predicted"/>
<evidence type="ECO:0000256" key="1">
    <source>
        <dbReference type="SAM" id="SignalP"/>
    </source>
</evidence>
<feature type="chain" id="PRO_5045409928" evidence="1">
    <location>
        <begin position="21"/>
        <end position="189"/>
    </location>
</feature>
<sequence length="189" mass="22618">MKRILTSFMLLISLSAGLVASTEKEKELEDFKRFGIQEISLNVFYDIFRLARNDISLRDDEFHYPVLEENEEIYKRLDDVFSVIKDDRIFFEGSHPFLWAYRIKENEWLAIFIHIKIENEPGSYFIQQNLRYSDGGYFTQDMRLYRTEEEIAHLISLVDRLPFILRYTPVYFTPRKEKDSNQSGDDNSE</sequence>
<dbReference type="EMBL" id="JARXHW010000132">
    <property type="protein sequence ID" value="MDQ8209729.1"/>
    <property type="molecule type" value="Genomic_DNA"/>
</dbReference>
<dbReference type="Proteomes" id="UP001225316">
    <property type="component" value="Unassembled WGS sequence"/>
</dbReference>
<dbReference type="RefSeq" id="WP_308952647.1">
    <property type="nucleotide sequence ID" value="NZ_JARXHW010000132.1"/>
</dbReference>
<name>A0ABU1B005_9BACT</name>
<comment type="caution">
    <text evidence="2">The sequence shown here is derived from an EMBL/GenBank/DDBJ whole genome shotgun (WGS) entry which is preliminary data.</text>
</comment>